<dbReference type="AlphaFoldDB" id="A0A914S3W2"/>
<keyword evidence="2" id="KW-1185">Reference proteome</keyword>
<evidence type="ECO:0000313" key="3">
    <source>
        <dbReference type="WBParaSite" id="PEQ_0001329801-mRNA-1"/>
    </source>
</evidence>
<evidence type="ECO:0000256" key="1">
    <source>
        <dbReference type="SAM" id="MobiDB-lite"/>
    </source>
</evidence>
<sequence>MVSKRVVSKRAVASTSSSCKPVMEVKPLADRESASFGCFKRASSSSEPSTRSASNKRSRPNNIGIETPRGVHVDSRGASVSKVARKESTASQFQPKRIKVEVCDEEVMVIGVKQSNNPLPSARSPFVKGALRIEFDLVMYCVYLHQF</sequence>
<evidence type="ECO:0000313" key="2">
    <source>
        <dbReference type="Proteomes" id="UP000887564"/>
    </source>
</evidence>
<reference evidence="3" key="1">
    <citation type="submission" date="2022-11" db="UniProtKB">
        <authorList>
            <consortium name="WormBaseParasite"/>
        </authorList>
    </citation>
    <scope>IDENTIFICATION</scope>
</reference>
<dbReference type="WBParaSite" id="PEQ_0001329801-mRNA-1">
    <property type="protein sequence ID" value="PEQ_0001329801-mRNA-1"/>
    <property type="gene ID" value="PEQ_0001329801"/>
</dbReference>
<feature type="compositionally biased region" description="Low complexity" evidence="1">
    <location>
        <begin position="43"/>
        <end position="53"/>
    </location>
</feature>
<proteinExistence type="predicted"/>
<name>A0A914S3W2_PAREQ</name>
<protein>
    <submittedName>
        <fullName evidence="3">Uncharacterized protein</fullName>
    </submittedName>
</protein>
<organism evidence="2 3">
    <name type="scientific">Parascaris equorum</name>
    <name type="common">Equine roundworm</name>
    <dbReference type="NCBI Taxonomy" id="6256"/>
    <lineage>
        <taxon>Eukaryota</taxon>
        <taxon>Metazoa</taxon>
        <taxon>Ecdysozoa</taxon>
        <taxon>Nematoda</taxon>
        <taxon>Chromadorea</taxon>
        <taxon>Rhabditida</taxon>
        <taxon>Spirurina</taxon>
        <taxon>Ascaridomorpha</taxon>
        <taxon>Ascaridoidea</taxon>
        <taxon>Ascarididae</taxon>
        <taxon>Parascaris</taxon>
    </lineage>
</organism>
<dbReference type="Proteomes" id="UP000887564">
    <property type="component" value="Unplaced"/>
</dbReference>
<feature type="region of interest" description="Disordered" evidence="1">
    <location>
        <begin position="1"/>
        <end position="78"/>
    </location>
</feature>
<accession>A0A914S3W2</accession>